<dbReference type="KEGG" id="axl:AXY_02330"/>
<accession>K0IVD5</accession>
<name>K0IVD5_AMPXN</name>
<sequence length="156" mass="18847">MPIIEQDADELFEESDKNYLQFFCLYFKMQISYLKMMAFRPVDKIYQKNAENQLVESLTLTNHLLTQLISRNYLISSYCERDSLFTIFESIEELESLILEFEYYLAKYKFISRIHKEQCERLISEISRFFYQNYVKVIIVDKKLSKPWLAPNLLTN</sequence>
<evidence type="ECO:0000313" key="1">
    <source>
        <dbReference type="EMBL" id="BAM46365.1"/>
    </source>
</evidence>
<dbReference type="EMBL" id="AP012050">
    <property type="protein sequence ID" value="BAM46365.1"/>
    <property type="molecule type" value="Genomic_DNA"/>
</dbReference>
<dbReference type="RefSeq" id="WP_015008971.1">
    <property type="nucleotide sequence ID" value="NC_018704.1"/>
</dbReference>
<dbReference type="AlphaFoldDB" id="K0IVD5"/>
<dbReference type="Proteomes" id="UP000006294">
    <property type="component" value="Chromosome"/>
</dbReference>
<dbReference type="STRING" id="698758.AXY_02330"/>
<organism evidence="1 2">
    <name type="scientific">Amphibacillus xylanus (strain ATCC 51415 / DSM 6626 / JCM 7361 / LMG 17667 / NBRC 15112 / Ep01)</name>
    <dbReference type="NCBI Taxonomy" id="698758"/>
    <lineage>
        <taxon>Bacteria</taxon>
        <taxon>Bacillati</taxon>
        <taxon>Bacillota</taxon>
        <taxon>Bacilli</taxon>
        <taxon>Bacillales</taxon>
        <taxon>Bacillaceae</taxon>
        <taxon>Amphibacillus</taxon>
    </lineage>
</organism>
<proteinExistence type="predicted"/>
<gene>
    <name evidence="1" type="ordered locus">AXY_02330</name>
</gene>
<reference evidence="1 2" key="1">
    <citation type="submission" date="2011-01" db="EMBL/GenBank/DDBJ databases">
        <title>Whole genome sequence of Amphibacillus xylinus NBRC 15112.</title>
        <authorList>
            <person name="Nakazawa H."/>
            <person name="Katano Y."/>
            <person name="Nakamura S."/>
            <person name="Sasagawa M."/>
            <person name="Fukada J."/>
            <person name="Arai T."/>
            <person name="Sasakura N."/>
            <person name="Mochizuki D."/>
            <person name="Hosoyama A."/>
            <person name="Harada K."/>
            <person name="Horikawa H."/>
            <person name="Kato Y."/>
            <person name="Harada T."/>
            <person name="Sasaki K."/>
            <person name="Sekiguchi M."/>
            <person name="Hodoyama M."/>
            <person name="Nishiko R."/>
            <person name="Narita H."/>
            <person name="Hanamaki A."/>
            <person name="Hata C."/>
            <person name="Konno Y."/>
            <person name="Niimura Y."/>
            <person name="Yamazaki S."/>
            <person name="Fujita N."/>
        </authorList>
    </citation>
    <scope>NUCLEOTIDE SEQUENCE [LARGE SCALE GENOMIC DNA]</scope>
    <source>
        <strain evidence="2">ATCC 51415 / DSM 6626 / JCM 7361 / LMG 17667 / NBRC 15112 / Ep01</strain>
    </source>
</reference>
<keyword evidence="2" id="KW-1185">Reference proteome</keyword>
<protein>
    <submittedName>
        <fullName evidence="1">Uncharacterized protein</fullName>
    </submittedName>
</protein>
<dbReference type="HOGENOM" id="CLU_1709599_0_0_9"/>
<evidence type="ECO:0000313" key="2">
    <source>
        <dbReference type="Proteomes" id="UP000006294"/>
    </source>
</evidence>